<evidence type="ECO:0000313" key="10">
    <source>
        <dbReference type="EMBL" id="NOV45598.1"/>
    </source>
</evidence>
<reference evidence="10" key="1">
    <citation type="submission" date="2020-03" db="EMBL/GenBank/DDBJ databases">
        <title>Transcriptomic Profiling of the Digestive Tract of the Rat Flea, Xenopsylla cheopis, Following Blood Feeding and Infection with Yersinia pestis.</title>
        <authorList>
            <person name="Bland D.M."/>
            <person name="Martens C.A."/>
            <person name="Virtaneva K."/>
            <person name="Kanakabandi K."/>
            <person name="Long D."/>
            <person name="Rosenke R."/>
            <person name="Saturday G.A."/>
            <person name="Hoyt F.H."/>
            <person name="Bruno D.P."/>
            <person name="Ribeiro J.M.C."/>
            <person name="Hinnebusch J."/>
        </authorList>
    </citation>
    <scope>NUCLEOTIDE SEQUENCE</scope>
</reference>
<evidence type="ECO:0000256" key="3">
    <source>
        <dbReference type="ARBA" id="ARBA00022723"/>
    </source>
</evidence>
<evidence type="ECO:0000256" key="2">
    <source>
        <dbReference type="ARBA" id="ARBA00017908"/>
    </source>
</evidence>
<dbReference type="Gene3D" id="3.30.40.10">
    <property type="entry name" value="Zinc/RING finger domain, C3HC4 (zinc finger)"/>
    <property type="match status" value="1"/>
</dbReference>
<dbReference type="PROSITE" id="PS00518">
    <property type="entry name" value="ZF_RING_1"/>
    <property type="match status" value="1"/>
</dbReference>
<dbReference type="InterPro" id="IPR000253">
    <property type="entry name" value="FHA_dom"/>
</dbReference>
<dbReference type="InterPro" id="IPR013083">
    <property type="entry name" value="Znf_RING/FYVE/PHD"/>
</dbReference>
<evidence type="ECO:0000259" key="9">
    <source>
        <dbReference type="PROSITE" id="PS50089"/>
    </source>
</evidence>
<dbReference type="AlphaFoldDB" id="A0A6M2DKU8"/>
<protein>
    <recommendedName>
        <fullName evidence="2">E3 ubiquitin-protein ligase CHFR</fullName>
    </recommendedName>
</protein>
<accession>A0A6M2DKU8</accession>
<dbReference type="InterPro" id="IPR001841">
    <property type="entry name" value="Znf_RING"/>
</dbReference>
<keyword evidence="4 6" id="KW-0863">Zinc-finger</keyword>
<dbReference type="PROSITE" id="PS50089">
    <property type="entry name" value="ZF_RING_2"/>
    <property type="match status" value="1"/>
</dbReference>
<feature type="domain" description="RING-type" evidence="9">
    <location>
        <begin position="143"/>
        <end position="181"/>
    </location>
</feature>
<dbReference type="GO" id="GO:0061630">
    <property type="term" value="F:ubiquitin protein ligase activity"/>
    <property type="evidence" value="ECO:0007669"/>
    <property type="project" value="InterPro"/>
</dbReference>
<dbReference type="GO" id="GO:0006513">
    <property type="term" value="P:protein monoubiquitination"/>
    <property type="evidence" value="ECO:0007669"/>
    <property type="project" value="InterPro"/>
</dbReference>
<dbReference type="SUPFAM" id="SSF49879">
    <property type="entry name" value="SMAD/FHA domain"/>
    <property type="match status" value="1"/>
</dbReference>
<evidence type="ECO:0000259" key="8">
    <source>
        <dbReference type="PROSITE" id="PS50006"/>
    </source>
</evidence>
<dbReference type="SMART" id="SM00184">
    <property type="entry name" value="RING"/>
    <property type="match status" value="1"/>
</dbReference>
<dbReference type="GO" id="GO:0003697">
    <property type="term" value="F:single-stranded DNA binding"/>
    <property type="evidence" value="ECO:0007669"/>
    <property type="project" value="InterPro"/>
</dbReference>
<sequence>MDDVPHLISNNDDKLLFKGTKYTIGRDLSNDHIIADIAISRFHLKFAIENDEWTVTDKSTGGTLVNNEKLAKNVPYVLQNNDVVTIACDYNFKFVKPQIVTPKVVNKRKRKAEESIDIDNKENMEFIESCKKFREEFEAEHTCAVCSEMFINAIILKCGHRFCKSCITRWKQTKKTCPVCRAGITIEVVDVHVDNTISSFFRHASNDVKANRDKIVSERIEIEKTLRPKKSDASTNTRRRRTRTTTRSTTRGNGRRTNRSSILSGNSVIIIDDSDTSVISSDDEFSAELDAIYAALSIRFPFHH</sequence>
<dbReference type="PROSITE" id="PS50006">
    <property type="entry name" value="FHA_DOMAIN"/>
    <property type="match status" value="1"/>
</dbReference>
<dbReference type="GO" id="GO:0008270">
    <property type="term" value="F:zinc ion binding"/>
    <property type="evidence" value="ECO:0007669"/>
    <property type="project" value="UniProtKB-KW"/>
</dbReference>
<dbReference type="Gene3D" id="2.60.200.20">
    <property type="match status" value="1"/>
</dbReference>
<comment type="similarity">
    <text evidence="1">Belongs to the CHFR family.</text>
</comment>
<evidence type="ECO:0000256" key="4">
    <source>
        <dbReference type="ARBA" id="ARBA00022771"/>
    </source>
</evidence>
<dbReference type="InterPro" id="IPR008984">
    <property type="entry name" value="SMAD_FHA_dom_sf"/>
</dbReference>
<feature type="domain" description="FHA" evidence="8">
    <location>
        <begin position="22"/>
        <end position="70"/>
    </location>
</feature>
<organism evidence="10">
    <name type="scientific">Xenopsylla cheopis</name>
    <name type="common">Oriental rat flea</name>
    <name type="synonym">Pulex cheopis</name>
    <dbReference type="NCBI Taxonomy" id="163159"/>
    <lineage>
        <taxon>Eukaryota</taxon>
        <taxon>Metazoa</taxon>
        <taxon>Ecdysozoa</taxon>
        <taxon>Arthropoda</taxon>
        <taxon>Hexapoda</taxon>
        <taxon>Insecta</taxon>
        <taxon>Pterygota</taxon>
        <taxon>Neoptera</taxon>
        <taxon>Endopterygota</taxon>
        <taxon>Siphonaptera</taxon>
        <taxon>Pulicidae</taxon>
        <taxon>Xenopsyllinae</taxon>
        <taxon>Xenopsylla</taxon>
    </lineage>
</organism>
<name>A0A6M2DKU8_XENCH</name>
<dbReference type="EMBL" id="GIIL01001872">
    <property type="protein sequence ID" value="NOV45598.1"/>
    <property type="molecule type" value="Transcribed_RNA"/>
</dbReference>
<dbReference type="GO" id="GO:0006301">
    <property type="term" value="P:DNA damage tolerance"/>
    <property type="evidence" value="ECO:0007669"/>
    <property type="project" value="InterPro"/>
</dbReference>
<dbReference type="PANTHER" id="PTHR14134">
    <property type="entry name" value="E3 UBIQUITIN-PROTEIN LIGASE RAD18"/>
    <property type="match status" value="1"/>
</dbReference>
<keyword evidence="3" id="KW-0479">Metal-binding</keyword>
<evidence type="ECO:0000256" key="5">
    <source>
        <dbReference type="ARBA" id="ARBA00022833"/>
    </source>
</evidence>
<dbReference type="SUPFAM" id="SSF57850">
    <property type="entry name" value="RING/U-box"/>
    <property type="match status" value="1"/>
</dbReference>
<dbReference type="InterPro" id="IPR017907">
    <property type="entry name" value="Znf_RING_CS"/>
</dbReference>
<feature type="region of interest" description="Disordered" evidence="7">
    <location>
        <begin position="226"/>
        <end position="260"/>
    </location>
</feature>
<dbReference type="Pfam" id="PF13920">
    <property type="entry name" value="zf-C3HC4_3"/>
    <property type="match status" value="1"/>
</dbReference>
<dbReference type="CDD" id="cd00060">
    <property type="entry name" value="FHA"/>
    <property type="match status" value="1"/>
</dbReference>
<evidence type="ECO:0000256" key="1">
    <source>
        <dbReference type="ARBA" id="ARBA00005797"/>
    </source>
</evidence>
<dbReference type="Pfam" id="PF00498">
    <property type="entry name" value="FHA"/>
    <property type="match status" value="1"/>
</dbReference>
<dbReference type="InterPro" id="IPR039577">
    <property type="entry name" value="Rad18"/>
</dbReference>
<dbReference type="SMART" id="SM00240">
    <property type="entry name" value="FHA"/>
    <property type="match status" value="1"/>
</dbReference>
<keyword evidence="5" id="KW-0862">Zinc</keyword>
<evidence type="ECO:0000256" key="6">
    <source>
        <dbReference type="PROSITE-ProRule" id="PRU00175"/>
    </source>
</evidence>
<evidence type="ECO:0000256" key="7">
    <source>
        <dbReference type="SAM" id="MobiDB-lite"/>
    </source>
</evidence>
<proteinExistence type="inferred from homology"/>